<evidence type="ECO:0008006" key="4">
    <source>
        <dbReference type="Google" id="ProtNLM"/>
    </source>
</evidence>
<comment type="caution">
    <text evidence="2">The sequence shown here is derived from an EMBL/GenBank/DDBJ whole genome shotgun (WGS) entry which is preliminary data.</text>
</comment>
<keyword evidence="3" id="KW-1185">Reference proteome</keyword>
<accession>A0AA41QS49</accession>
<dbReference type="AlphaFoldDB" id="A0AA41QS49"/>
<name>A0AA41QS49_9MICO</name>
<proteinExistence type="predicted"/>
<evidence type="ECO:0000313" key="2">
    <source>
        <dbReference type="EMBL" id="MCI4656650.1"/>
    </source>
</evidence>
<organism evidence="2 3">
    <name type="scientific">Cryobacterium zhongshanensis</name>
    <dbReference type="NCBI Taxonomy" id="2928153"/>
    <lineage>
        <taxon>Bacteria</taxon>
        <taxon>Bacillati</taxon>
        <taxon>Actinomycetota</taxon>
        <taxon>Actinomycetes</taxon>
        <taxon>Micrococcales</taxon>
        <taxon>Microbacteriaceae</taxon>
        <taxon>Cryobacterium</taxon>
    </lineage>
</organism>
<dbReference type="RefSeq" id="WP_243010756.1">
    <property type="nucleotide sequence ID" value="NZ_JALGAR010000001.1"/>
</dbReference>
<sequence>MSSNLHELVDEAAAEADATRNEPMPAGPTPSRPNKSVPVAVRLAPDDVAAIEALAEKLDVPMSRLLRGWILDALAAHRDESVATALDRVTADIQRLRELVA</sequence>
<reference evidence="2" key="1">
    <citation type="submission" date="2022-03" db="EMBL/GenBank/DDBJ databases">
        <title>Cryobacterium sp. nov. strain ZS14-85, isolated from Antarctic soil.</title>
        <authorList>
            <person name="Li J."/>
            <person name="Niu G."/>
        </authorList>
    </citation>
    <scope>NUCLEOTIDE SEQUENCE</scope>
    <source>
        <strain evidence="2">ZS14-85</strain>
    </source>
</reference>
<dbReference type="EMBL" id="JALGAR010000001">
    <property type="protein sequence ID" value="MCI4656650.1"/>
    <property type="molecule type" value="Genomic_DNA"/>
</dbReference>
<dbReference type="Proteomes" id="UP001165341">
    <property type="component" value="Unassembled WGS sequence"/>
</dbReference>
<gene>
    <name evidence="2" type="ORF">MQH31_02325</name>
</gene>
<evidence type="ECO:0000256" key="1">
    <source>
        <dbReference type="SAM" id="MobiDB-lite"/>
    </source>
</evidence>
<protein>
    <recommendedName>
        <fullName evidence="4">CopG family transcriptional regulator</fullName>
    </recommendedName>
</protein>
<feature type="region of interest" description="Disordered" evidence="1">
    <location>
        <begin position="1"/>
        <end position="37"/>
    </location>
</feature>
<evidence type="ECO:0000313" key="3">
    <source>
        <dbReference type="Proteomes" id="UP001165341"/>
    </source>
</evidence>